<feature type="region of interest" description="Disordered" evidence="1">
    <location>
        <begin position="1"/>
        <end position="68"/>
    </location>
</feature>
<dbReference type="Gene3D" id="3.10.450.10">
    <property type="match status" value="1"/>
</dbReference>
<dbReference type="PANTHER" id="PTHR31260">
    <property type="entry name" value="CYSTATIN/MONELLIN SUPERFAMILY PROTEIN"/>
    <property type="match status" value="1"/>
</dbReference>
<reference evidence="2 3" key="1">
    <citation type="journal article" date="2021" name="Commun. Biol.">
        <title>The genome of Shorea leprosula (Dipterocarpaceae) highlights the ecological relevance of drought in aseasonal tropical rainforests.</title>
        <authorList>
            <person name="Ng K.K.S."/>
            <person name="Kobayashi M.J."/>
            <person name="Fawcett J.A."/>
            <person name="Hatakeyama M."/>
            <person name="Paape T."/>
            <person name="Ng C.H."/>
            <person name="Ang C.C."/>
            <person name="Tnah L.H."/>
            <person name="Lee C.T."/>
            <person name="Nishiyama T."/>
            <person name="Sese J."/>
            <person name="O'Brien M.J."/>
            <person name="Copetti D."/>
            <person name="Mohd Noor M.I."/>
            <person name="Ong R.C."/>
            <person name="Putra M."/>
            <person name="Sireger I.Z."/>
            <person name="Indrioko S."/>
            <person name="Kosugi Y."/>
            <person name="Izuno A."/>
            <person name="Isagi Y."/>
            <person name="Lee S.L."/>
            <person name="Shimizu K.K."/>
        </authorList>
    </citation>
    <scope>NUCLEOTIDE SEQUENCE [LARGE SCALE GENOMIC DNA]</scope>
    <source>
        <strain evidence="2">214</strain>
    </source>
</reference>
<comment type="caution">
    <text evidence="2">The sequence shown here is derived from an EMBL/GenBank/DDBJ whole genome shotgun (WGS) entry which is preliminary data.</text>
</comment>
<feature type="compositionally biased region" description="Basic and acidic residues" evidence="1">
    <location>
        <begin position="46"/>
        <end position="68"/>
    </location>
</feature>
<evidence type="ECO:0000313" key="2">
    <source>
        <dbReference type="EMBL" id="GKV36394.1"/>
    </source>
</evidence>
<protein>
    <submittedName>
        <fullName evidence="2">Uncharacterized protein</fullName>
    </submittedName>
</protein>
<dbReference type="EMBL" id="BPVZ01000116">
    <property type="protein sequence ID" value="GKV36394.1"/>
    <property type="molecule type" value="Genomic_DNA"/>
</dbReference>
<sequence>METTVGKRATGDANFSDPEVVYPEDKKLKKVDDPFSTEPSVTQSESELKAESDSELKAESDSELKPESEFQKFYRQKRESYGFDVDVNPFKDDDYFCYFAAFNDPYAVPFRGKECTELAMEAVEYHNLNKKAENANLEFVKLVKFCHEYMRHPYEMYYITFDAKYVVDGSVQTCQAKVLCDSTDENTLSRFRFTPKVIMFKKKGEMDFIGLDPELDGIPDCDCGGSSPCNC</sequence>
<gene>
    <name evidence="2" type="ORF">SLEP1_g44535</name>
</gene>
<accession>A0AAV5LGH0</accession>
<proteinExistence type="predicted"/>
<name>A0AAV5LGH0_9ROSI</name>
<dbReference type="PANTHER" id="PTHR31260:SF28">
    <property type="entry name" value="CYSTATIN DOMAIN PROTEIN"/>
    <property type="match status" value="1"/>
</dbReference>
<feature type="compositionally biased region" description="Basic and acidic residues" evidence="1">
    <location>
        <begin position="23"/>
        <end position="33"/>
    </location>
</feature>
<dbReference type="InterPro" id="IPR006462">
    <property type="entry name" value="MS5"/>
</dbReference>
<keyword evidence="3" id="KW-1185">Reference proteome</keyword>
<dbReference type="AlphaFoldDB" id="A0AAV5LGH0"/>
<dbReference type="Proteomes" id="UP001054252">
    <property type="component" value="Unassembled WGS sequence"/>
</dbReference>
<evidence type="ECO:0000313" key="3">
    <source>
        <dbReference type="Proteomes" id="UP001054252"/>
    </source>
</evidence>
<organism evidence="2 3">
    <name type="scientific">Rubroshorea leprosula</name>
    <dbReference type="NCBI Taxonomy" id="152421"/>
    <lineage>
        <taxon>Eukaryota</taxon>
        <taxon>Viridiplantae</taxon>
        <taxon>Streptophyta</taxon>
        <taxon>Embryophyta</taxon>
        <taxon>Tracheophyta</taxon>
        <taxon>Spermatophyta</taxon>
        <taxon>Magnoliopsida</taxon>
        <taxon>eudicotyledons</taxon>
        <taxon>Gunneridae</taxon>
        <taxon>Pentapetalae</taxon>
        <taxon>rosids</taxon>
        <taxon>malvids</taxon>
        <taxon>Malvales</taxon>
        <taxon>Dipterocarpaceae</taxon>
        <taxon>Rubroshorea</taxon>
    </lineage>
</organism>
<evidence type="ECO:0000256" key="1">
    <source>
        <dbReference type="SAM" id="MobiDB-lite"/>
    </source>
</evidence>